<dbReference type="EMBL" id="JAVFWL010000002">
    <property type="protein sequence ID" value="KAK6736571.1"/>
    <property type="molecule type" value="Genomic_DNA"/>
</dbReference>
<feature type="compositionally biased region" description="Low complexity" evidence="1">
    <location>
        <begin position="8"/>
        <end position="19"/>
    </location>
</feature>
<accession>A0ABR1CH73</accession>
<feature type="region of interest" description="Disordered" evidence="1">
    <location>
        <begin position="1"/>
        <end position="21"/>
    </location>
</feature>
<evidence type="ECO:0000313" key="3">
    <source>
        <dbReference type="Proteomes" id="UP001303046"/>
    </source>
</evidence>
<reference evidence="2 3" key="1">
    <citation type="submission" date="2023-08" db="EMBL/GenBank/DDBJ databases">
        <title>A Necator americanus chromosomal reference genome.</title>
        <authorList>
            <person name="Ilik V."/>
            <person name="Petrzelkova K.J."/>
            <person name="Pardy F."/>
            <person name="Fuh T."/>
            <person name="Niatou-Singa F.S."/>
            <person name="Gouil Q."/>
            <person name="Baker L."/>
            <person name="Ritchie M.E."/>
            <person name="Jex A.R."/>
            <person name="Gazzola D."/>
            <person name="Li H."/>
            <person name="Toshio Fujiwara R."/>
            <person name="Zhan B."/>
            <person name="Aroian R.V."/>
            <person name="Pafco B."/>
            <person name="Schwarz E.M."/>
        </authorList>
    </citation>
    <scope>NUCLEOTIDE SEQUENCE [LARGE SCALE GENOMIC DNA]</scope>
    <source>
        <strain evidence="2 3">Aroian</strain>
        <tissue evidence="2">Whole animal</tissue>
    </source>
</reference>
<proteinExistence type="predicted"/>
<sequence>MRVIASGDDISPPIKSSKSMSGLCPSLLATTTTALKMRTSLFARYGFSTKLVKVNVCFPVNDTVIEEPSKYLTNSHAVRKASPVKINDIVFNNRGTEDSTCYLQGLK</sequence>
<protein>
    <submittedName>
        <fullName evidence="2">Uncharacterized protein</fullName>
    </submittedName>
</protein>
<keyword evidence="3" id="KW-1185">Reference proteome</keyword>
<gene>
    <name evidence="2" type="primary">Necator_chrII.g7124</name>
    <name evidence="2" type="ORF">RB195_019331</name>
</gene>
<comment type="caution">
    <text evidence="2">The sequence shown here is derived from an EMBL/GenBank/DDBJ whole genome shotgun (WGS) entry which is preliminary data.</text>
</comment>
<dbReference type="Proteomes" id="UP001303046">
    <property type="component" value="Unassembled WGS sequence"/>
</dbReference>
<organism evidence="2 3">
    <name type="scientific">Necator americanus</name>
    <name type="common">Human hookworm</name>
    <dbReference type="NCBI Taxonomy" id="51031"/>
    <lineage>
        <taxon>Eukaryota</taxon>
        <taxon>Metazoa</taxon>
        <taxon>Ecdysozoa</taxon>
        <taxon>Nematoda</taxon>
        <taxon>Chromadorea</taxon>
        <taxon>Rhabditida</taxon>
        <taxon>Rhabditina</taxon>
        <taxon>Rhabditomorpha</taxon>
        <taxon>Strongyloidea</taxon>
        <taxon>Ancylostomatidae</taxon>
        <taxon>Bunostominae</taxon>
        <taxon>Necator</taxon>
    </lineage>
</organism>
<name>A0ABR1CH73_NECAM</name>
<evidence type="ECO:0000256" key="1">
    <source>
        <dbReference type="SAM" id="MobiDB-lite"/>
    </source>
</evidence>
<evidence type="ECO:0000313" key="2">
    <source>
        <dbReference type="EMBL" id="KAK6736571.1"/>
    </source>
</evidence>